<feature type="compositionally biased region" description="Polar residues" evidence="1">
    <location>
        <begin position="59"/>
        <end position="75"/>
    </location>
</feature>
<feature type="compositionally biased region" description="Basic and acidic residues" evidence="1">
    <location>
        <begin position="76"/>
        <end position="90"/>
    </location>
</feature>
<dbReference type="Proteomes" id="UP000696485">
    <property type="component" value="Unassembled WGS sequence"/>
</dbReference>
<evidence type="ECO:0000256" key="1">
    <source>
        <dbReference type="SAM" id="MobiDB-lite"/>
    </source>
</evidence>
<feature type="compositionally biased region" description="Polar residues" evidence="1">
    <location>
        <begin position="29"/>
        <end position="51"/>
    </location>
</feature>
<dbReference type="EMBL" id="JAAAUY010001044">
    <property type="protein sequence ID" value="KAF9324694.1"/>
    <property type="molecule type" value="Genomic_DNA"/>
</dbReference>
<comment type="caution">
    <text evidence="2">The sequence shown here is derived from an EMBL/GenBank/DDBJ whole genome shotgun (WGS) entry which is preliminary data.</text>
</comment>
<feature type="non-terminal residue" evidence="2">
    <location>
        <position position="297"/>
    </location>
</feature>
<proteinExistence type="predicted"/>
<evidence type="ECO:0000313" key="3">
    <source>
        <dbReference type="Proteomes" id="UP000696485"/>
    </source>
</evidence>
<feature type="region of interest" description="Disordered" evidence="1">
    <location>
        <begin position="1"/>
        <end position="117"/>
    </location>
</feature>
<keyword evidence="3" id="KW-1185">Reference proteome</keyword>
<gene>
    <name evidence="2" type="ORF">BG006_000316</name>
</gene>
<feature type="compositionally biased region" description="Low complexity" evidence="1">
    <location>
        <begin position="266"/>
        <end position="275"/>
    </location>
</feature>
<sequence>MSTQVLAPDVPRPRRGLASIKTMFGSKRYTISQIPESEQTSTIASSDTNDLSAAPVPSTDKNSSHSSGLFSTNPKRSMEKAAEKEKKEQAKQAIQLSTVDDQGAFVAPPPLEKGYKDHFRDNDEDFFDTILNTPPERVQTFLSAHKTISPGMFSSPASKIKRHTLSSFPTQWTPPAISDSMPPMVPPKDEYYPAAPGKSQAHMSFMTSSEDLAEALSESIGSLLSSPVSPSFTQEVPELMMDDDDEEHSDISSAQSSPRHSTASLQQHQQHQQEQSARAMKARQMLDLGGELELPVE</sequence>
<evidence type="ECO:0000313" key="2">
    <source>
        <dbReference type="EMBL" id="KAF9324694.1"/>
    </source>
</evidence>
<accession>A0A9P5SE45</accession>
<reference evidence="2" key="1">
    <citation type="journal article" date="2020" name="Fungal Divers.">
        <title>Resolving the Mortierellaceae phylogeny through synthesis of multi-gene phylogenetics and phylogenomics.</title>
        <authorList>
            <person name="Vandepol N."/>
            <person name="Liber J."/>
            <person name="Desiro A."/>
            <person name="Na H."/>
            <person name="Kennedy M."/>
            <person name="Barry K."/>
            <person name="Grigoriev I.V."/>
            <person name="Miller A.N."/>
            <person name="O'Donnell K."/>
            <person name="Stajich J.E."/>
            <person name="Bonito G."/>
        </authorList>
    </citation>
    <scope>NUCLEOTIDE SEQUENCE</scope>
    <source>
        <strain evidence="2">NVP1</strain>
    </source>
</reference>
<name>A0A9P5SE45_9FUNG</name>
<dbReference type="AlphaFoldDB" id="A0A9P5SE45"/>
<feature type="region of interest" description="Disordered" evidence="1">
    <location>
        <begin position="241"/>
        <end position="297"/>
    </location>
</feature>
<protein>
    <submittedName>
        <fullName evidence="2">Uncharacterized protein</fullName>
    </submittedName>
</protein>
<organism evidence="2 3">
    <name type="scientific">Podila minutissima</name>
    <dbReference type="NCBI Taxonomy" id="64525"/>
    <lineage>
        <taxon>Eukaryota</taxon>
        <taxon>Fungi</taxon>
        <taxon>Fungi incertae sedis</taxon>
        <taxon>Mucoromycota</taxon>
        <taxon>Mortierellomycotina</taxon>
        <taxon>Mortierellomycetes</taxon>
        <taxon>Mortierellales</taxon>
        <taxon>Mortierellaceae</taxon>
        <taxon>Podila</taxon>
    </lineage>
</organism>
<feature type="compositionally biased region" description="Polar residues" evidence="1">
    <location>
        <begin position="251"/>
        <end position="265"/>
    </location>
</feature>